<organism evidence="9 10">
    <name type="scientific">Peptoniphilus faecalis</name>
    <dbReference type="NCBI Taxonomy" id="2731255"/>
    <lineage>
        <taxon>Bacteria</taxon>
        <taxon>Bacillati</taxon>
        <taxon>Bacillota</taxon>
        <taxon>Tissierellia</taxon>
        <taxon>Tissierellales</taxon>
        <taxon>Peptoniphilaceae</taxon>
        <taxon>Peptoniphilus</taxon>
    </lineage>
</organism>
<feature type="transmembrane region" description="Helical" evidence="8">
    <location>
        <begin position="383"/>
        <end position="407"/>
    </location>
</feature>
<keyword evidence="2" id="KW-0813">Transport</keyword>
<feature type="transmembrane region" description="Helical" evidence="8">
    <location>
        <begin position="161"/>
        <end position="181"/>
    </location>
</feature>
<dbReference type="PANTHER" id="PTHR32195:SF26">
    <property type="entry name" value="TRYPTOPHAN OR TYROSINE TRANSPORTER PROTEIN"/>
    <property type="match status" value="1"/>
</dbReference>
<keyword evidence="7 8" id="KW-0472">Membrane</keyword>
<dbReference type="GO" id="GO:0003333">
    <property type="term" value="P:amino acid transmembrane transport"/>
    <property type="evidence" value="ECO:0007669"/>
    <property type="project" value="InterPro"/>
</dbReference>
<dbReference type="Gene3D" id="1.20.1740.10">
    <property type="entry name" value="Amino acid/polyamine transporter I"/>
    <property type="match status" value="1"/>
</dbReference>
<evidence type="ECO:0000256" key="8">
    <source>
        <dbReference type="SAM" id="Phobius"/>
    </source>
</evidence>
<evidence type="ECO:0000256" key="7">
    <source>
        <dbReference type="ARBA" id="ARBA00023136"/>
    </source>
</evidence>
<evidence type="ECO:0000256" key="5">
    <source>
        <dbReference type="ARBA" id="ARBA00022692"/>
    </source>
</evidence>
<feature type="transmembrane region" description="Helical" evidence="8">
    <location>
        <begin position="27"/>
        <end position="45"/>
    </location>
</feature>
<dbReference type="AlphaFoldDB" id="A0A848RE68"/>
<dbReference type="PANTHER" id="PTHR32195">
    <property type="entry name" value="OS07G0662800 PROTEIN"/>
    <property type="match status" value="1"/>
</dbReference>
<feature type="transmembrane region" description="Helical" evidence="8">
    <location>
        <begin position="315"/>
        <end position="336"/>
    </location>
</feature>
<keyword evidence="6 8" id="KW-1133">Transmembrane helix</keyword>
<feature type="transmembrane region" description="Helical" evidence="8">
    <location>
        <begin position="232"/>
        <end position="253"/>
    </location>
</feature>
<evidence type="ECO:0000313" key="9">
    <source>
        <dbReference type="EMBL" id="NMW85130.1"/>
    </source>
</evidence>
<feature type="transmembrane region" description="Helical" evidence="8">
    <location>
        <begin position="94"/>
        <end position="118"/>
    </location>
</feature>
<reference evidence="9" key="1">
    <citation type="submission" date="2020-04" db="EMBL/GenBank/DDBJ databases">
        <title>Peptoniphilus sp. nov. isolated from swine feces.</title>
        <authorList>
            <person name="Ryu S.W."/>
        </authorList>
    </citation>
    <scope>NUCLEOTIDE SEQUENCE [LARGE SCALE GENOMIC DNA]</scope>
    <source>
        <strain evidence="9">AGMB00490</strain>
    </source>
</reference>
<feature type="transmembrane region" description="Helical" evidence="8">
    <location>
        <begin position="342"/>
        <end position="362"/>
    </location>
</feature>
<sequence length="411" mass="44551">MKNENNEMNNVYEEGALKIQKLTFAEVVFAVVGCGIGSGALGTAYSARLGGFPIITFWLVVSGILTLISMYYVAEATLRTKKMIQLPGLADKYVGSLGRILVFLAVVINSLSCLIAYFNGSGSIISQLINVPVWMGTLIFLIPSAIITYKGLKAVGIASKYMSILMVALILILTVASFMASSSDVSRLVNQNWKYAIPIFNIAAFSYIGQYLVPDLARGLAHDPKKLAPSLLIGQIIVAVLLIMIPMGTFIVAPANEIEQVATITWGKAIGQWAFFTANIFALMAMFTSFCPITQTLISNIVDFFKLKSDTDIKIRLPIMVVVLGIPFFLTVTGMVSFIDAVYFSGTFAAAIMAILPIFMVNNARKYGEIEPIWNCGKLASPIIQLMIIVLYGGTIIYAILGTLGILPAGW</sequence>
<feature type="transmembrane region" description="Helical" evidence="8">
    <location>
        <begin position="51"/>
        <end position="73"/>
    </location>
</feature>
<keyword evidence="4" id="KW-0997">Cell inner membrane</keyword>
<evidence type="ECO:0000256" key="4">
    <source>
        <dbReference type="ARBA" id="ARBA00022519"/>
    </source>
</evidence>
<keyword evidence="5 8" id="KW-0812">Transmembrane</keyword>
<evidence type="ECO:0000256" key="2">
    <source>
        <dbReference type="ARBA" id="ARBA00022448"/>
    </source>
</evidence>
<proteinExistence type="predicted"/>
<dbReference type="EMBL" id="JABDSR010000006">
    <property type="protein sequence ID" value="NMW85130.1"/>
    <property type="molecule type" value="Genomic_DNA"/>
</dbReference>
<keyword evidence="10" id="KW-1185">Reference proteome</keyword>
<comment type="caution">
    <text evidence="9">The sequence shown here is derived from an EMBL/GenBank/DDBJ whole genome shotgun (WGS) entry which is preliminary data.</text>
</comment>
<keyword evidence="3" id="KW-1003">Cell membrane</keyword>
<name>A0A848RE68_9FIRM</name>
<feature type="transmembrane region" description="Helical" evidence="8">
    <location>
        <begin position="273"/>
        <end position="294"/>
    </location>
</feature>
<protein>
    <submittedName>
        <fullName evidence="9">Amino acid permease</fullName>
    </submittedName>
</protein>
<comment type="subcellular location">
    <subcellularLocation>
        <location evidence="1">Cell inner membrane</location>
        <topology evidence="1">Multi-pass membrane protein</topology>
    </subcellularLocation>
</comment>
<dbReference type="GO" id="GO:0005886">
    <property type="term" value="C:plasma membrane"/>
    <property type="evidence" value="ECO:0007669"/>
    <property type="project" value="UniProtKB-SubCell"/>
</dbReference>
<gene>
    <name evidence="9" type="ORF">HKO22_05155</name>
</gene>
<dbReference type="InterPro" id="IPR018227">
    <property type="entry name" value="Amino_acid_transport_2"/>
</dbReference>
<feature type="transmembrane region" description="Helical" evidence="8">
    <location>
        <begin position="193"/>
        <end position="212"/>
    </location>
</feature>
<evidence type="ECO:0000313" key="10">
    <source>
        <dbReference type="Proteomes" id="UP000568273"/>
    </source>
</evidence>
<evidence type="ECO:0000256" key="1">
    <source>
        <dbReference type="ARBA" id="ARBA00004429"/>
    </source>
</evidence>
<accession>A0A848RE68</accession>
<dbReference type="Proteomes" id="UP000568273">
    <property type="component" value="Unassembled WGS sequence"/>
</dbReference>
<feature type="transmembrane region" description="Helical" evidence="8">
    <location>
        <begin position="124"/>
        <end position="149"/>
    </location>
</feature>
<dbReference type="Pfam" id="PF03222">
    <property type="entry name" value="Trp_Tyr_perm"/>
    <property type="match status" value="1"/>
</dbReference>
<evidence type="ECO:0000256" key="6">
    <source>
        <dbReference type="ARBA" id="ARBA00022989"/>
    </source>
</evidence>
<dbReference type="RefSeq" id="WP_169969013.1">
    <property type="nucleotide sequence ID" value="NZ_JABDSR010000006.1"/>
</dbReference>
<evidence type="ECO:0000256" key="3">
    <source>
        <dbReference type="ARBA" id="ARBA00022475"/>
    </source>
</evidence>